<evidence type="ECO:0000313" key="3">
    <source>
        <dbReference type="Proteomes" id="UP000593562"/>
    </source>
</evidence>
<keyword evidence="3" id="KW-1185">Reference proteome</keyword>
<dbReference type="PANTHER" id="PTHR37174">
    <property type="entry name" value="FORKHEAD-ASSOCIATED DOMAIN PROTEIN"/>
    <property type="match status" value="1"/>
</dbReference>
<proteinExistence type="predicted"/>
<protein>
    <submittedName>
        <fullName evidence="2">Uncharacterized protein</fullName>
    </submittedName>
</protein>
<dbReference type="AlphaFoldDB" id="A0A7J7CED3"/>
<dbReference type="Proteomes" id="UP000593562">
    <property type="component" value="Unassembled WGS sequence"/>
</dbReference>
<dbReference type="EMBL" id="JAAARO010000017">
    <property type="protein sequence ID" value="KAF5732493.1"/>
    <property type="molecule type" value="Genomic_DNA"/>
</dbReference>
<evidence type="ECO:0000313" key="2">
    <source>
        <dbReference type="EMBL" id="KAF5732493.1"/>
    </source>
</evidence>
<dbReference type="FunCoup" id="A0A7J7CED3">
    <property type="interactions" value="2231"/>
</dbReference>
<name>A0A7J7CED3_TRIWF</name>
<keyword evidence="1" id="KW-0175">Coiled coil</keyword>
<evidence type="ECO:0000256" key="1">
    <source>
        <dbReference type="SAM" id="Coils"/>
    </source>
</evidence>
<feature type="coiled-coil region" evidence="1">
    <location>
        <begin position="31"/>
        <end position="72"/>
    </location>
</feature>
<accession>A0A7J7CED3</accession>
<comment type="caution">
    <text evidence="2">The sequence shown here is derived from an EMBL/GenBank/DDBJ whole genome shotgun (WGS) entry which is preliminary data.</text>
</comment>
<gene>
    <name evidence="2" type="ORF">HS088_TW17G00020</name>
</gene>
<reference evidence="2 3" key="1">
    <citation type="journal article" date="2020" name="Nat. Commun.">
        <title>Genome of Tripterygium wilfordii and identification of cytochrome P450 involved in triptolide biosynthesis.</title>
        <authorList>
            <person name="Tu L."/>
            <person name="Su P."/>
            <person name="Zhang Z."/>
            <person name="Gao L."/>
            <person name="Wang J."/>
            <person name="Hu T."/>
            <person name="Zhou J."/>
            <person name="Zhang Y."/>
            <person name="Zhao Y."/>
            <person name="Liu Y."/>
            <person name="Song Y."/>
            <person name="Tong Y."/>
            <person name="Lu Y."/>
            <person name="Yang J."/>
            <person name="Xu C."/>
            <person name="Jia M."/>
            <person name="Peters R.J."/>
            <person name="Huang L."/>
            <person name="Gao W."/>
        </authorList>
    </citation>
    <scope>NUCLEOTIDE SEQUENCE [LARGE SCALE GENOMIC DNA]</scope>
    <source>
        <strain evidence="3">cv. XIE 37</strain>
        <tissue evidence="2">Leaf</tissue>
    </source>
</reference>
<dbReference type="PANTHER" id="PTHR37174:SF2">
    <property type="entry name" value="FORKHEAD-ASSOCIATED DOMAIN PROTEIN"/>
    <property type="match status" value="1"/>
</dbReference>
<sequence length="258" mass="28940">MSIKCGSIAMVASSRPVLRPMFVASNTKTNTEQLRTQLDQLHTEAQTTRAKANNARMRLLRLSEAAEKLKRQAVVSVHTGNEDDARELLFQKKKIMQSMERSKSRIELLDKLSAKLTEAISVKETQLIGNVALDLEVDREDSSGPIRVVSPKEDFIDDRDDAEEFGPKSLKLENDDLQFHSDDEANPPVAKEREDFGGYLRRSIGNEEGSIISSLKGISSYGDFLEHVDQQLNKIEVELVTVLNVSTLVMNDKEKPKI</sequence>
<dbReference type="InParanoid" id="A0A7J7CED3"/>
<organism evidence="2 3">
    <name type="scientific">Tripterygium wilfordii</name>
    <name type="common">Thunder God vine</name>
    <dbReference type="NCBI Taxonomy" id="458696"/>
    <lineage>
        <taxon>Eukaryota</taxon>
        <taxon>Viridiplantae</taxon>
        <taxon>Streptophyta</taxon>
        <taxon>Embryophyta</taxon>
        <taxon>Tracheophyta</taxon>
        <taxon>Spermatophyta</taxon>
        <taxon>Magnoliopsida</taxon>
        <taxon>eudicotyledons</taxon>
        <taxon>Gunneridae</taxon>
        <taxon>Pentapetalae</taxon>
        <taxon>rosids</taxon>
        <taxon>fabids</taxon>
        <taxon>Celastrales</taxon>
        <taxon>Celastraceae</taxon>
        <taxon>Tripterygium</taxon>
    </lineage>
</organism>